<dbReference type="Proteomes" id="UP000243515">
    <property type="component" value="Unassembled WGS sequence"/>
</dbReference>
<gene>
    <name evidence="2" type="ORF">Egran_00051</name>
</gene>
<keyword evidence="1" id="KW-0732">Signal</keyword>
<evidence type="ECO:0008006" key="4">
    <source>
        <dbReference type="Google" id="ProtNLM"/>
    </source>
</evidence>
<reference evidence="2 3" key="1">
    <citation type="journal article" date="2015" name="Environ. Microbiol.">
        <title>Metagenome sequence of Elaphomyces granulatus from sporocarp tissue reveals Ascomycota ectomycorrhizal fingerprints of genome expansion and a Proteobacteria-rich microbiome.</title>
        <authorList>
            <person name="Quandt C.A."/>
            <person name="Kohler A."/>
            <person name="Hesse C.N."/>
            <person name="Sharpton T.J."/>
            <person name="Martin F."/>
            <person name="Spatafora J.W."/>
        </authorList>
    </citation>
    <scope>NUCLEOTIDE SEQUENCE [LARGE SCALE GENOMIC DNA]</scope>
    <source>
        <strain evidence="2 3">OSC145934</strain>
    </source>
</reference>
<evidence type="ECO:0000313" key="2">
    <source>
        <dbReference type="EMBL" id="OXV12188.1"/>
    </source>
</evidence>
<feature type="signal peptide" evidence="1">
    <location>
        <begin position="1"/>
        <end position="20"/>
    </location>
</feature>
<dbReference type="OrthoDB" id="3434980at2759"/>
<feature type="chain" id="PRO_5012669431" description="Inhibitor I9 domain-containing protein" evidence="1">
    <location>
        <begin position="21"/>
        <end position="135"/>
    </location>
</feature>
<evidence type="ECO:0000256" key="1">
    <source>
        <dbReference type="SAM" id="SignalP"/>
    </source>
</evidence>
<dbReference type="AlphaFoldDB" id="A0A232M777"/>
<organism evidence="2 3">
    <name type="scientific">Elaphomyces granulatus</name>
    <dbReference type="NCBI Taxonomy" id="519963"/>
    <lineage>
        <taxon>Eukaryota</taxon>
        <taxon>Fungi</taxon>
        <taxon>Dikarya</taxon>
        <taxon>Ascomycota</taxon>
        <taxon>Pezizomycotina</taxon>
        <taxon>Eurotiomycetes</taxon>
        <taxon>Eurotiomycetidae</taxon>
        <taxon>Eurotiales</taxon>
        <taxon>Elaphomycetaceae</taxon>
        <taxon>Elaphomyces</taxon>
    </lineage>
</organism>
<protein>
    <recommendedName>
        <fullName evidence="4">Inhibitor I9 domain-containing protein</fullName>
    </recommendedName>
</protein>
<accession>A0A232M777</accession>
<dbReference type="EMBL" id="NPHW01001303">
    <property type="protein sequence ID" value="OXV12188.1"/>
    <property type="molecule type" value="Genomic_DNA"/>
</dbReference>
<proteinExistence type="predicted"/>
<name>A0A232M777_9EURO</name>
<evidence type="ECO:0000313" key="3">
    <source>
        <dbReference type="Proteomes" id="UP000243515"/>
    </source>
</evidence>
<sequence length="135" mass="15063">MKFVALFVALFASLPLLAAAVPAQQYDLEIPPEDLTAFVVEDDQAGLSEVSGRQILYILTADDVHNCLAATKSEISDDPAAWLEYKEERKKITYKFVDVHAYIKHNAEVIRIIQKDTGKKGWACTRSLPPICFPP</sequence>
<comment type="caution">
    <text evidence="2">The sequence shown here is derived from an EMBL/GenBank/DDBJ whole genome shotgun (WGS) entry which is preliminary data.</text>
</comment>
<keyword evidence="3" id="KW-1185">Reference proteome</keyword>